<accession>A0A7W5DW99</accession>
<keyword evidence="2" id="KW-0808">Transferase</keyword>
<dbReference type="PIRSF" id="PIRSF006221">
    <property type="entry name" value="Ketosamine-3-kinase"/>
    <property type="match status" value="1"/>
</dbReference>
<evidence type="ECO:0000313" key="3">
    <source>
        <dbReference type="EMBL" id="MBB3205347.1"/>
    </source>
</evidence>
<dbReference type="InterPro" id="IPR011009">
    <property type="entry name" value="Kinase-like_dom_sf"/>
</dbReference>
<dbReference type="Gene3D" id="3.30.200.20">
    <property type="entry name" value="Phosphorylase Kinase, domain 1"/>
    <property type="match status" value="1"/>
</dbReference>
<evidence type="ECO:0000313" key="4">
    <source>
        <dbReference type="Proteomes" id="UP000536179"/>
    </source>
</evidence>
<keyword evidence="4" id="KW-1185">Reference proteome</keyword>
<comment type="similarity">
    <text evidence="1 2">Belongs to the fructosamine kinase family.</text>
</comment>
<dbReference type="GO" id="GO:0016301">
    <property type="term" value="F:kinase activity"/>
    <property type="evidence" value="ECO:0007669"/>
    <property type="project" value="UniProtKB-UniRule"/>
</dbReference>
<dbReference type="RefSeq" id="WP_184302776.1">
    <property type="nucleotide sequence ID" value="NZ_JACHXU010000003.1"/>
</dbReference>
<dbReference type="SUPFAM" id="SSF56112">
    <property type="entry name" value="Protein kinase-like (PK-like)"/>
    <property type="match status" value="1"/>
</dbReference>
<gene>
    <name evidence="3" type="ORF">FHS27_001147</name>
</gene>
<proteinExistence type="inferred from homology"/>
<dbReference type="Gene3D" id="3.90.1200.10">
    <property type="match status" value="1"/>
</dbReference>
<organism evidence="3 4">
    <name type="scientific">Aporhodopirellula rubra</name>
    <dbReference type="NCBI Taxonomy" id="980271"/>
    <lineage>
        <taxon>Bacteria</taxon>
        <taxon>Pseudomonadati</taxon>
        <taxon>Planctomycetota</taxon>
        <taxon>Planctomycetia</taxon>
        <taxon>Pirellulales</taxon>
        <taxon>Pirellulaceae</taxon>
        <taxon>Aporhodopirellula</taxon>
    </lineage>
</organism>
<comment type="caution">
    <text evidence="3">The sequence shown here is derived from an EMBL/GenBank/DDBJ whole genome shotgun (WGS) entry which is preliminary data.</text>
</comment>
<protein>
    <submittedName>
        <fullName evidence="3">Fructosamine-3-kinase</fullName>
    </submittedName>
</protein>
<sequence length="300" mass="33897">MSPEKLLAELMPNDANYRVVSRKPLGGGCISDAECVTIQEDRSSQRVLFWKKNAAPFIENFRCEANGLQHLAEFGRIRTPKVLCVGIAGGQSHLLLEFIDRTTKGTNYQQFGDALAQHHHASAGNQIGWEVDNFLGSTVQHNRWDGDADSWPEFVAQRRIAPQVRMASDSNLIDTSLKNQLQRVIDQMDQWLIGRENRTSLLHGDLWSGNFWSDPGGEPVWIDPAVYRGCREAEFGMIELFGGCAASFYEAYHARYPLPDGWKRRVDVYVLYHLLNHLNLFGASYLQSCRDRAAAILRAT</sequence>
<evidence type="ECO:0000256" key="1">
    <source>
        <dbReference type="ARBA" id="ARBA00009460"/>
    </source>
</evidence>
<dbReference type="PANTHER" id="PTHR12149">
    <property type="entry name" value="FRUCTOSAMINE 3 KINASE-RELATED PROTEIN"/>
    <property type="match status" value="1"/>
</dbReference>
<dbReference type="Pfam" id="PF03881">
    <property type="entry name" value="Fructosamin_kin"/>
    <property type="match status" value="1"/>
</dbReference>
<keyword evidence="2 3" id="KW-0418">Kinase</keyword>
<reference evidence="3 4" key="1">
    <citation type="submission" date="2020-08" db="EMBL/GenBank/DDBJ databases">
        <title>Genomic Encyclopedia of Type Strains, Phase III (KMG-III): the genomes of soil and plant-associated and newly described type strains.</title>
        <authorList>
            <person name="Whitman W."/>
        </authorList>
    </citation>
    <scope>NUCLEOTIDE SEQUENCE [LARGE SCALE GENOMIC DNA]</scope>
    <source>
        <strain evidence="3 4">CECT 8075</strain>
    </source>
</reference>
<evidence type="ECO:0000256" key="2">
    <source>
        <dbReference type="PIRNR" id="PIRNR006221"/>
    </source>
</evidence>
<dbReference type="AlphaFoldDB" id="A0A7W5DW99"/>
<dbReference type="Proteomes" id="UP000536179">
    <property type="component" value="Unassembled WGS sequence"/>
</dbReference>
<dbReference type="InterPro" id="IPR016477">
    <property type="entry name" value="Fructo-/Ketosamine-3-kinase"/>
</dbReference>
<dbReference type="PANTHER" id="PTHR12149:SF8">
    <property type="entry name" value="PROTEIN-RIBULOSAMINE 3-KINASE"/>
    <property type="match status" value="1"/>
</dbReference>
<name>A0A7W5DW99_9BACT</name>
<dbReference type="EMBL" id="JACHXU010000003">
    <property type="protein sequence ID" value="MBB3205347.1"/>
    <property type="molecule type" value="Genomic_DNA"/>
</dbReference>